<accession>G4TT57</accession>
<dbReference type="Pfam" id="PF04615">
    <property type="entry name" value="Utp14"/>
    <property type="match status" value="1"/>
</dbReference>
<keyword evidence="2" id="KW-0597">Phosphoprotein</keyword>
<dbReference type="GO" id="GO:0006364">
    <property type="term" value="P:rRNA processing"/>
    <property type="evidence" value="ECO:0007669"/>
    <property type="project" value="InterPro"/>
</dbReference>
<reference evidence="5 6" key="1">
    <citation type="journal article" date="2011" name="PLoS Pathog.">
        <title>Endophytic Life Strategies Decoded by Genome and Transcriptome Analyses of the Mutualistic Root Symbiont Piriformospora indica.</title>
        <authorList>
            <person name="Zuccaro A."/>
            <person name="Lahrmann U."/>
            <person name="Guldener U."/>
            <person name="Langen G."/>
            <person name="Pfiffi S."/>
            <person name="Biedenkopf D."/>
            <person name="Wong P."/>
            <person name="Samans B."/>
            <person name="Grimm C."/>
            <person name="Basiewicz M."/>
            <person name="Murat C."/>
            <person name="Martin F."/>
            <person name="Kogel K.H."/>
        </authorList>
    </citation>
    <scope>NUCLEOTIDE SEQUENCE [LARGE SCALE GENOMIC DNA]</scope>
    <source>
        <strain evidence="5 6">DSM 11827</strain>
    </source>
</reference>
<name>G4TT57_SERID</name>
<dbReference type="InterPro" id="IPR006709">
    <property type="entry name" value="SSU_processome_Utp14"/>
</dbReference>
<dbReference type="GO" id="GO:0032040">
    <property type="term" value="C:small-subunit processome"/>
    <property type="evidence" value="ECO:0007669"/>
    <property type="project" value="InterPro"/>
</dbReference>
<feature type="compositionally biased region" description="Low complexity" evidence="4">
    <location>
        <begin position="134"/>
        <end position="144"/>
    </location>
</feature>
<organism evidence="5 6">
    <name type="scientific">Serendipita indica (strain DSM 11827)</name>
    <name type="common">Root endophyte fungus</name>
    <name type="synonym">Piriformospora indica</name>
    <dbReference type="NCBI Taxonomy" id="1109443"/>
    <lineage>
        <taxon>Eukaryota</taxon>
        <taxon>Fungi</taxon>
        <taxon>Dikarya</taxon>
        <taxon>Basidiomycota</taxon>
        <taxon>Agaricomycotina</taxon>
        <taxon>Agaricomycetes</taxon>
        <taxon>Sebacinales</taxon>
        <taxon>Serendipitaceae</taxon>
        <taxon>Serendipita</taxon>
    </lineage>
</organism>
<dbReference type="PANTHER" id="PTHR14150">
    <property type="entry name" value="U3 SMALL NUCLEOLAR RNA-ASSOCIATED PROTEIN 14"/>
    <property type="match status" value="1"/>
</dbReference>
<dbReference type="OrthoDB" id="277439at2759"/>
<proteinExistence type="predicted"/>
<dbReference type="HOGENOM" id="CLU_003783_0_1_1"/>
<feature type="region of interest" description="Disordered" evidence="4">
    <location>
        <begin position="461"/>
        <end position="536"/>
    </location>
</feature>
<feature type="compositionally biased region" description="Basic and acidic residues" evidence="4">
    <location>
        <begin position="596"/>
        <end position="608"/>
    </location>
</feature>
<keyword evidence="6" id="KW-1185">Reference proteome</keyword>
<dbReference type="eggNOG" id="KOG2172">
    <property type="taxonomic scope" value="Eukaryota"/>
</dbReference>
<feature type="compositionally biased region" description="Basic and acidic residues" evidence="4">
    <location>
        <begin position="794"/>
        <end position="803"/>
    </location>
</feature>
<evidence type="ECO:0000256" key="2">
    <source>
        <dbReference type="ARBA" id="ARBA00022553"/>
    </source>
</evidence>
<dbReference type="STRING" id="1109443.G4TT57"/>
<evidence type="ECO:0000313" key="6">
    <source>
        <dbReference type="Proteomes" id="UP000007148"/>
    </source>
</evidence>
<feature type="compositionally biased region" description="Polar residues" evidence="4">
    <location>
        <begin position="207"/>
        <end position="220"/>
    </location>
</feature>
<sequence length="915" mass="102279">MSSKFGGRHTQSKKPIRIDKRKGLIRKKDANVSGFQRRMAKRPAKASSGMDVYEYNEKDRKGRFRADVALELTKEEVKEYGVDEESDQDDLQKMRDRLKFGDEVPINSEDDEEIDSDDAFDESDEERFGAYNLKATTSSKSTTANPEIDLDEHDSESDEGEAEGGSEEDDEGQSDSEAMVAEDDENNSEDDPDDEALDRLGALIGTMVTTAQSVKRSASQIEEAEGEPPRQKRRILKEQTQAGIEGEFAPATQSKGKLQLADLITPLSAEQGNPSTLTLKSAAKTLNSAKAGPLSAPLPTRIQDRLERQAAYEQTKTEIQTWEPTMRRIREADHLSFPLQAQPTPQGNISAMASNFKPTTELESAVDRLLKAAELRESDIQKTEELQMQHLSIEEIAERRAELRKARDLMFRAEIKAKRVAKIKSKTYRKIQKKERAKQVEKLKDMGLDIDEETEQLKAEAERAEERATLKHKNKGKWAVSMRNRGEVDQDQRKDMQEMYERGQQLRRKIKGVNSDEEESDSSNSSEEEEDQGVINQALRAIDHLDQEDEETPTFGNKSGLMEMKFMKNAVMRDDNRAREAVDSFKHELQKLGLDEAGGKLPSEEVAGKTRGRVSFNPAAVPSTGTENADGAAESDGGTSEINGPSSGTNPWLSVGQTSTKISRKKNEVVVGKNSSAAALSKNAMKKRMRKNAESIALEKDDATLEINPNPGVTPAKPVEHRKAKPKATNDANIPGKTLQKVDAMLSEDSESDDAPPTTPQGRRVAFEQRELVARAFAGDDLVEDFASEKRKEMEVDAPKEIDTTLPGWGTWGGAGITKRPPKPERIKRFPGVDPKKRQDYGKDHVIISEKKDKKAEKYLVKDLPFPYTSKAQFERRLEVPLGMEWNTRTTFQKATLPRVVKKMGTAIEPLEKLF</sequence>
<protein>
    <submittedName>
        <fullName evidence="5">Uncharacterized protein</fullName>
    </submittedName>
</protein>
<feature type="compositionally biased region" description="Basic residues" evidence="4">
    <location>
        <begin position="1"/>
        <end position="15"/>
    </location>
</feature>
<feature type="region of interest" description="Disordered" evidence="4">
    <location>
        <begin position="794"/>
        <end position="825"/>
    </location>
</feature>
<dbReference type="InParanoid" id="G4TT57"/>
<comment type="subcellular location">
    <subcellularLocation>
        <location evidence="1">Nucleus</location>
        <location evidence="1">Nucleolus</location>
    </subcellularLocation>
</comment>
<feature type="region of interest" description="Disordered" evidence="4">
    <location>
        <begin position="700"/>
        <end position="764"/>
    </location>
</feature>
<evidence type="ECO:0000256" key="1">
    <source>
        <dbReference type="ARBA" id="ARBA00004604"/>
    </source>
</evidence>
<feature type="compositionally biased region" description="Acidic residues" evidence="4">
    <location>
        <begin position="515"/>
        <end position="532"/>
    </location>
</feature>
<dbReference type="PANTHER" id="PTHR14150:SF12">
    <property type="entry name" value="U3 SMALL NUCLEOLAR RNA-ASSOCIATED PROTEIN 14 HOMOLOG A"/>
    <property type="match status" value="1"/>
</dbReference>
<evidence type="ECO:0000256" key="3">
    <source>
        <dbReference type="ARBA" id="ARBA00023242"/>
    </source>
</evidence>
<evidence type="ECO:0000256" key="4">
    <source>
        <dbReference type="SAM" id="MobiDB-lite"/>
    </source>
</evidence>
<gene>
    <name evidence="5" type="ORF">PIIN_08452</name>
</gene>
<feature type="compositionally biased region" description="Basic and acidic residues" evidence="4">
    <location>
        <begin position="484"/>
        <end position="501"/>
    </location>
</feature>
<feature type="compositionally biased region" description="Polar residues" evidence="4">
    <location>
        <begin position="637"/>
        <end position="661"/>
    </location>
</feature>
<dbReference type="EMBL" id="CAFZ01000320">
    <property type="protein sequence ID" value="CCA74500.1"/>
    <property type="molecule type" value="Genomic_DNA"/>
</dbReference>
<keyword evidence="3" id="KW-0539">Nucleus</keyword>
<feature type="compositionally biased region" description="Basic and acidic residues" evidence="4">
    <location>
        <begin position="90"/>
        <end position="102"/>
    </location>
</feature>
<dbReference type="AlphaFoldDB" id="G4TT57"/>
<feature type="region of interest" description="Disordered" evidence="4">
    <location>
        <begin position="1"/>
        <end position="24"/>
    </location>
</feature>
<feature type="region of interest" description="Disordered" evidence="4">
    <location>
        <begin position="32"/>
        <end position="51"/>
    </location>
</feature>
<dbReference type="FunCoup" id="G4TT57">
    <property type="interactions" value="410"/>
</dbReference>
<dbReference type="Proteomes" id="UP000007148">
    <property type="component" value="Unassembled WGS sequence"/>
</dbReference>
<feature type="region of interest" description="Disordered" evidence="4">
    <location>
        <begin position="74"/>
        <end position="240"/>
    </location>
</feature>
<feature type="compositionally biased region" description="Acidic residues" evidence="4">
    <location>
        <begin position="148"/>
        <end position="196"/>
    </location>
</feature>
<feature type="compositionally biased region" description="Acidic residues" evidence="4">
    <location>
        <begin position="108"/>
        <end position="125"/>
    </location>
</feature>
<feature type="region of interest" description="Disordered" evidence="4">
    <location>
        <begin position="596"/>
        <end position="676"/>
    </location>
</feature>
<evidence type="ECO:0000313" key="5">
    <source>
        <dbReference type="EMBL" id="CCA74500.1"/>
    </source>
</evidence>
<comment type="caution">
    <text evidence="5">The sequence shown here is derived from an EMBL/GenBank/DDBJ whole genome shotgun (WGS) entry which is preliminary data.</text>
</comment>